<evidence type="ECO:0000313" key="3">
    <source>
        <dbReference type="Proteomes" id="UP000230084"/>
    </source>
</evidence>
<proteinExistence type="predicted"/>
<keyword evidence="1" id="KW-1133">Transmembrane helix</keyword>
<feature type="transmembrane region" description="Helical" evidence="1">
    <location>
        <begin position="5"/>
        <end position="25"/>
    </location>
</feature>
<sequence>MVAWVLIIVGAINWGLVGGFGFNLVNWIFSFSEVVETIVYILVGVSGVYAVFTGCHGKK</sequence>
<comment type="caution">
    <text evidence="2">The sequence shown here is derived from an EMBL/GenBank/DDBJ whole genome shotgun (WGS) entry which is preliminary data.</text>
</comment>
<dbReference type="PANTHER" id="PTHR37304">
    <property type="entry name" value="MEMBRANE PROTEIN-RELATED"/>
    <property type="match status" value="1"/>
</dbReference>
<dbReference type="PANTHER" id="PTHR37304:SF1">
    <property type="entry name" value="MEMBRANE PROTEIN"/>
    <property type="match status" value="1"/>
</dbReference>
<keyword evidence="1" id="KW-0472">Membrane</keyword>
<protein>
    <submittedName>
        <fullName evidence="2">DUF378 domain-containing protein</fullName>
    </submittedName>
</protein>
<dbReference type="AlphaFoldDB" id="A0A2H0RNB7"/>
<dbReference type="InterPro" id="IPR007211">
    <property type="entry name" value="DUF378"/>
</dbReference>
<reference evidence="2 3" key="1">
    <citation type="submission" date="2017-09" db="EMBL/GenBank/DDBJ databases">
        <title>Depth-based differentiation of microbial function through sediment-hosted aquifers and enrichment of novel symbionts in the deep terrestrial subsurface.</title>
        <authorList>
            <person name="Probst A.J."/>
            <person name="Ladd B."/>
            <person name="Jarett J.K."/>
            <person name="Geller-Mcgrath D.E."/>
            <person name="Sieber C.M."/>
            <person name="Emerson J.B."/>
            <person name="Anantharaman K."/>
            <person name="Thomas B.C."/>
            <person name="Malmstrom R."/>
            <person name="Stieglmeier M."/>
            <person name="Klingl A."/>
            <person name="Woyke T."/>
            <person name="Ryan C.M."/>
            <person name="Banfield J.F."/>
        </authorList>
    </citation>
    <scope>NUCLEOTIDE SEQUENCE [LARGE SCALE GENOMIC DNA]</scope>
    <source>
        <strain evidence="2">CG10_big_fil_rev_8_21_14_0_10_50_16</strain>
    </source>
</reference>
<dbReference type="Proteomes" id="UP000230084">
    <property type="component" value="Unassembled WGS sequence"/>
</dbReference>
<dbReference type="Pfam" id="PF04070">
    <property type="entry name" value="DUF378"/>
    <property type="match status" value="1"/>
</dbReference>
<gene>
    <name evidence="2" type="ORF">COV06_00860</name>
</gene>
<accession>A0A2H0RNB7</accession>
<dbReference type="EMBL" id="PCYM01000001">
    <property type="protein sequence ID" value="PIR47936.1"/>
    <property type="molecule type" value="Genomic_DNA"/>
</dbReference>
<evidence type="ECO:0000256" key="1">
    <source>
        <dbReference type="SAM" id="Phobius"/>
    </source>
</evidence>
<organism evidence="2 3">
    <name type="scientific">Candidatus Uhrbacteria bacterium CG10_big_fil_rev_8_21_14_0_10_50_16</name>
    <dbReference type="NCBI Taxonomy" id="1975039"/>
    <lineage>
        <taxon>Bacteria</taxon>
        <taxon>Candidatus Uhriibacteriota</taxon>
    </lineage>
</organism>
<evidence type="ECO:0000313" key="2">
    <source>
        <dbReference type="EMBL" id="PIR47936.1"/>
    </source>
</evidence>
<keyword evidence="1" id="KW-0812">Transmembrane</keyword>
<feature type="transmembrane region" description="Helical" evidence="1">
    <location>
        <begin position="37"/>
        <end position="55"/>
    </location>
</feature>
<name>A0A2H0RNB7_9BACT</name>